<keyword evidence="9" id="KW-0472">Membrane</keyword>
<keyword evidence="7" id="KW-1003">Cell membrane</keyword>
<accession>A0ABX3KRB3</accession>
<comment type="similarity">
    <text evidence="3">Belongs to the GppA/Ppx family.</text>
</comment>
<evidence type="ECO:0000256" key="10">
    <source>
        <dbReference type="ARBA" id="ARBA00047607"/>
    </source>
</evidence>
<dbReference type="InterPro" id="IPR043129">
    <property type="entry name" value="ATPase_NBD"/>
</dbReference>
<dbReference type="InterPro" id="IPR048950">
    <property type="entry name" value="Ppx_GppA_C"/>
</dbReference>
<dbReference type="Gene3D" id="1.10.3210.10">
    <property type="entry name" value="Hypothetical protein af1432"/>
    <property type="match status" value="1"/>
</dbReference>
<dbReference type="EMBL" id="MUFR01000019">
    <property type="protein sequence ID" value="OOF33923.1"/>
    <property type="molecule type" value="Genomic_DNA"/>
</dbReference>
<comment type="subcellular location">
    <subcellularLocation>
        <location evidence="2">Cell membrane</location>
        <topology evidence="2">Peripheral membrane protein</topology>
    </subcellularLocation>
</comment>
<evidence type="ECO:0000256" key="7">
    <source>
        <dbReference type="ARBA" id="ARBA00022475"/>
    </source>
</evidence>
<dbReference type="EC" id="3.6.1.11" evidence="5"/>
<dbReference type="InterPro" id="IPR003695">
    <property type="entry name" value="Ppx_GppA_N"/>
</dbReference>
<name>A0ABX3KRB3_SALCS</name>
<dbReference type="Proteomes" id="UP000189431">
    <property type="component" value="Unassembled WGS sequence"/>
</dbReference>
<evidence type="ECO:0000259" key="12">
    <source>
        <dbReference type="Pfam" id="PF21447"/>
    </source>
</evidence>
<dbReference type="InterPro" id="IPR050273">
    <property type="entry name" value="GppA/Ppx_hydrolase"/>
</dbReference>
<evidence type="ECO:0000256" key="9">
    <source>
        <dbReference type="ARBA" id="ARBA00023136"/>
    </source>
</evidence>
<protein>
    <recommendedName>
        <fullName evidence="6">Exopolyphosphatase</fullName>
        <ecNumber evidence="5">3.6.1.11</ecNumber>
    </recommendedName>
</protein>
<dbReference type="SUPFAM" id="SSF109604">
    <property type="entry name" value="HD-domain/PDEase-like"/>
    <property type="match status" value="1"/>
</dbReference>
<dbReference type="Pfam" id="PF02541">
    <property type="entry name" value="Ppx-GppA"/>
    <property type="match status" value="1"/>
</dbReference>
<dbReference type="Pfam" id="PF21447">
    <property type="entry name" value="Ppx-GppA_III"/>
    <property type="match status" value="1"/>
</dbReference>
<dbReference type="RefSeq" id="WP_077669521.1">
    <property type="nucleotide sequence ID" value="NZ_MUFR01000019.1"/>
</dbReference>
<evidence type="ECO:0000256" key="4">
    <source>
        <dbReference type="ARBA" id="ARBA00011738"/>
    </source>
</evidence>
<feature type="domain" description="Ppx/GppA phosphatase N-terminal" evidence="11">
    <location>
        <begin position="26"/>
        <end position="308"/>
    </location>
</feature>
<dbReference type="Gene3D" id="3.30.70.2260">
    <property type="match status" value="1"/>
</dbReference>
<evidence type="ECO:0000256" key="8">
    <source>
        <dbReference type="ARBA" id="ARBA00022801"/>
    </source>
</evidence>
<comment type="cofactor">
    <cofactor evidence="1">
        <name>Mg(2+)</name>
        <dbReference type="ChEBI" id="CHEBI:18420"/>
    </cofactor>
</comment>
<proteinExistence type="inferred from homology"/>
<evidence type="ECO:0000256" key="3">
    <source>
        <dbReference type="ARBA" id="ARBA00007125"/>
    </source>
</evidence>
<evidence type="ECO:0000256" key="2">
    <source>
        <dbReference type="ARBA" id="ARBA00004202"/>
    </source>
</evidence>
<dbReference type="SUPFAM" id="SSF53067">
    <property type="entry name" value="Actin-like ATPase domain"/>
    <property type="match status" value="2"/>
</dbReference>
<evidence type="ECO:0000256" key="5">
    <source>
        <dbReference type="ARBA" id="ARBA00012451"/>
    </source>
</evidence>
<comment type="catalytic activity">
    <reaction evidence="10">
        <text>[phosphate](n) + H2O = [phosphate](n-1) + phosphate + H(+)</text>
        <dbReference type="Rhea" id="RHEA:21528"/>
        <dbReference type="Rhea" id="RHEA-COMP:9859"/>
        <dbReference type="Rhea" id="RHEA-COMP:14279"/>
        <dbReference type="ChEBI" id="CHEBI:15377"/>
        <dbReference type="ChEBI" id="CHEBI:15378"/>
        <dbReference type="ChEBI" id="CHEBI:16838"/>
        <dbReference type="ChEBI" id="CHEBI:43474"/>
        <dbReference type="EC" id="3.6.1.11"/>
    </reaction>
</comment>
<feature type="domain" description="Ppx/GppA phosphatase C-terminal" evidence="12">
    <location>
        <begin position="314"/>
        <end position="489"/>
    </location>
</feature>
<comment type="caution">
    <text evidence="13">The sequence shown here is derived from an EMBL/GenBank/DDBJ whole genome shotgun (WGS) entry which is preliminary data.</text>
</comment>
<evidence type="ECO:0000256" key="6">
    <source>
        <dbReference type="ARBA" id="ARBA00020416"/>
    </source>
</evidence>
<evidence type="ECO:0000259" key="11">
    <source>
        <dbReference type="Pfam" id="PF02541"/>
    </source>
</evidence>
<comment type="subunit">
    <text evidence="4">Homodimer.</text>
</comment>
<dbReference type="Gene3D" id="3.30.420.40">
    <property type="match status" value="1"/>
</dbReference>
<dbReference type="InterPro" id="IPR022371">
    <property type="entry name" value="Exopolyphosphatase"/>
</dbReference>
<evidence type="ECO:0000313" key="14">
    <source>
        <dbReference type="Proteomes" id="UP000189431"/>
    </source>
</evidence>
<keyword evidence="8" id="KW-0378">Hydrolase</keyword>
<dbReference type="NCBIfam" id="TIGR03706">
    <property type="entry name" value="exo_poly_only"/>
    <property type="match status" value="1"/>
</dbReference>
<sequence length="503" mass="56061">MTHPQSKDKPREIAAVDLGSNSFHMVVARVVGEGLQIVSRHKQRVRLAAGLDSHHCLSDEAIDRGVECLAMFAERLNGIDVDNVRIAATHTLRQSRNIETFIQRANQVFPYPIEVISGEEEARLIYMGVSHTQQNIGRKLVIDIGGGSTELVIGDNFDPLLVNSKRMGCVSYNERFFPKGAISSKQFAAAQLATRQKLESLASQYRQAGWQVALGASGTVKAIREVIIGLGDDDGIITRKRLDSLIETLLTFKTSESINLPGLSADRQPVFAAGVAILSGIFDALAIESLRFSDGALREGLLYEMEDRFQRTDIRGRTTDDMAARYNIDLSHARRVQQTAAHFYAQAEPDKGSKKSELAGLLNWAALLHEVGLSIGYPGYHKHSAYILHHTNLPGFNQEQQTVLATLARFHRKALKLSEMPKFTLFKPKLIETLICALRLACVLHSQRNDQPLPDIALNVDKKGTWQLDFPARWLQDNRLLAADLEAEKQYWQSVNWALTCND</sequence>
<dbReference type="InterPro" id="IPR030673">
    <property type="entry name" value="PyroPPase_GppA_Ppx"/>
</dbReference>
<dbReference type="PANTHER" id="PTHR30005:SF14">
    <property type="entry name" value="EXOPOLYPHOSPHATASE"/>
    <property type="match status" value="1"/>
</dbReference>
<keyword evidence="14" id="KW-1185">Reference proteome</keyword>
<dbReference type="Gene3D" id="3.30.420.150">
    <property type="entry name" value="Exopolyphosphatase. Domain 2"/>
    <property type="match status" value="1"/>
</dbReference>
<evidence type="ECO:0000313" key="13">
    <source>
        <dbReference type="EMBL" id="OOF33923.1"/>
    </source>
</evidence>
<dbReference type="PANTHER" id="PTHR30005">
    <property type="entry name" value="EXOPOLYPHOSPHATASE"/>
    <property type="match status" value="1"/>
</dbReference>
<reference evidence="14" key="1">
    <citation type="submission" date="2017-01" db="EMBL/GenBank/DDBJ databases">
        <title>Draft genome of the species Salinivibrio costicola subsp. alcaliphilus.</title>
        <authorList>
            <person name="Lopez-Hermoso C."/>
            <person name="De La Haba R."/>
            <person name="Sanchez-Porro C."/>
            <person name="Ventosa A."/>
        </authorList>
    </citation>
    <scope>NUCLEOTIDE SEQUENCE [LARGE SCALE GENOMIC DNA]</scope>
    <source>
        <strain evidence="14">CBH448</strain>
    </source>
</reference>
<organism evidence="13 14">
    <name type="scientific">Salinivibrio costicola subsp. alcaliphilus</name>
    <dbReference type="NCBI Taxonomy" id="272773"/>
    <lineage>
        <taxon>Bacteria</taxon>
        <taxon>Pseudomonadati</taxon>
        <taxon>Pseudomonadota</taxon>
        <taxon>Gammaproteobacteria</taxon>
        <taxon>Vibrionales</taxon>
        <taxon>Vibrionaceae</taxon>
        <taxon>Salinivibrio</taxon>
    </lineage>
</organism>
<dbReference type="PIRSF" id="PIRSF001267">
    <property type="entry name" value="Pyrophosphatase_GppA_Ppx"/>
    <property type="match status" value="1"/>
</dbReference>
<evidence type="ECO:0000256" key="1">
    <source>
        <dbReference type="ARBA" id="ARBA00001946"/>
    </source>
</evidence>
<gene>
    <name evidence="13" type="ORF">BZJ21_08155</name>
</gene>